<evidence type="ECO:0000313" key="1">
    <source>
        <dbReference type="EMBL" id="JAH87720.1"/>
    </source>
</evidence>
<reference evidence="1" key="1">
    <citation type="submission" date="2014-11" db="EMBL/GenBank/DDBJ databases">
        <authorList>
            <person name="Amaro Gonzalez C."/>
        </authorList>
    </citation>
    <scope>NUCLEOTIDE SEQUENCE</scope>
</reference>
<organism evidence="1">
    <name type="scientific">Anguilla anguilla</name>
    <name type="common">European freshwater eel</name>
    <name type="synonym">Muraena anguilla</name>
    <dbReference type="NCBI Taxonomy" id="7936"/>
    <lineage>
        <taxon>Eukaryota</taxon>
        <taxon>Metazoa</taxon>
        <taxon>Chordata</taxon>
        <taxon>Craniata</taxon>
        <taxon>Vertebrata</taxon>
        <taxon>Euteleostomi</taxon>
        <taxon>Actinopterygii</taxon>
        <taxon>Neopterygii</taxon>
        <taxon>Teleostei</taxon>
        <taxon>Anguilliformes</taxon>
        <taxon>Anguillidae</taxon>
        <taxon>Anguilla</taxon>
    </lineage>
</organism>
<dbReference type="AlphaFoldDB" id="A0A0E9WDR9"/>
<dbReference type="EMBL" id="GBXM01020857">
    <property type="protein sequence ID" value="JAH87720.1"/>
    <property type="molecule type" value="Transcribed_RNA"/>
</dbReference>
<accession>A0A0E9WDR9</accession>
<reference evidence="1" key="2">
    <citation type="journal article" date="2015" name="Fish Shellfish Immunol.">
        <title>Early steps in the European eel (Anguilla anguilla)-Vibrio vulnificus interaction in the gills: Role of the RtxA13 toxin.</title>
        <authorList>
            <person name="Callol A."/>
            <person name="Pajuelo D."/>
            <person name="Ebbesson L."/>
            <person name="Teles M."/>
            <person name="MacKenzie S."/>
            <person name="Amaro C."/>
        </authorList>
    </citation>
    <scope>NUCLEOTIDE SEQUENCE</scope>
</reference>
<proteinExistence type="predicted"/>
<sequence>MSSIPVKGMPASNLLTVLFGESLKAQTRVRRGETSSQKVTAKTTGFGDQSISGRMSWMYKLSGSF</sequence>
<name>A0A0E9WDR9_ANGAN</name>
<protein>
    <submittedName>
        <fullName evidence="1">Uncharacterized protein</fullName>
    </submittedName>
</protein>